<dbReference type="Proteomes" id="UP000078124">
    <property type="component" value="Unassembled WGS sequence"/>
</dbReference>
<dbReference type="RefSeq" id="WP_064386344.1">
    <property type="nucleotide sequence ID" value="NZ_FLAC01000042.1"/>
</dbReference>
<dbReference type="EMBL" id="FLAC01000042">
    <property type="protein sequence ID" value="SAQ14246.1"/>
    <property type="molecule type" value="Genomic_DNA"/>
</dbReference>
<protein>
    <submittedName>
        <fullName evidence="2">Uncharacterized protein</fullName>
    </submittedName>
</protein>
<feature type="signal peptide" evidence="1">
    <location>
        <begin position="1"/>
        <end position="18"/>
    </location>
</feature>
<sequence length="168" mass="18875">MKSFIFAAMALCAFSSYAKDWTPSYQNDEMRGTAQKFLTLDSENSVDFDFPYNGGSELSIVLRSKKTTLKKGQKPEELMPTEALLLISKGQFLCSSYDGCHVSVKFDQDKIKTYSMNEAADGSADVIFFSASSGFIKNIKSHKQVIIEADFYQEGKKQFKFNIDNYPG</sequence>
<comment type="caution">
    <text evidence="2">The sequence shown here is derived from an EMBL/GenBank/DDBJ whole genome shotgun (WGS) entry which is preliminary data.</text>
</comment>
<organism evidence="2 3">
    <name type="scientific">Raoultella planticola</name>
    <name type="common">Klebsiella planticola</name>
    <dbReference type="NCBI Taxonomy" id="575"/>
    <lineage>
        <taxon>Bacteria</taxon>
        <taxon>Pseudomonadati</taxon>
        <taxon>Pseudomonadota</taxon>
        <taxon>Gammaproteobacteria</taxon>
        <taxon>Enterobacterales</taxon>
        <taxon>Enterobacteriaceae</taxon>
        <taxon>Klebsiella/Raoultella group</taxon>
        <taxon>Raoultella</taxon>
    </lineage>
</organism>
<evidence type="ECO:0000313" key="2">
    <source>
        <dbReference type="EMBL" id="SAQ14246.1"/>
    </source>
</evidence>
<gene>
    <name evidence="2" type="ORF">SAMEA2273876_05483</name>
</gene>
<reference evidence="2 3" key="1">
    <citation type="submission" date="2016-05" db="EMBL/GenBank/DDBJ databases">
        <authorList>
            <consortium name="Pathogen Informatics"/>
        </authorList>
    </citation>
    <scope>NUCLEOTIDE SEQUENCE [LARGE SCALE GENOMIC DNA]</scope>
    <source>
        <strain evidence="2 3">2880STDY5682802</strain>
    </source>
</reference>
<evidence type="ECO:0000313" key="3">
    <source>
        <dbReference type="Proteomes" id="UP000078124"/>
    </source>
</evidence>
<name>A0A8G2E8X5_RAOPL</name>
<accession>A0A8G2E8X5</accession>
<evidence type="ECO:0000256" key="1">
    <source>
        <dbReference type="SAM" id="SignalP"/>
    </source>
</evidence>
<dbReference type="AlphaFoldDB" id="A0A8G2E8X5"/>
<proteinExistence type="predicted"/>
<feature type="chain" id="PRO_5034516181" evidence="1">
    <location>
        <begin position="19"/>
        <end position="168"/>
    </location>
</feature>
<keyword evidence="1" id="KW-0732">Signal</keyword>